<feature type="region of interest" description="Disordered" evidence="1">
    <location>
        <begin position="745"/>
        <end position="772"/>
    </location>
</feature>
<protein>
    <submittedName>
        <fullName evidence="2">Uncharacterized protein</fullName>
    </submittedName>
</protein>
<evidence type="ECO:0000256" key="1">
    <source>
        <dbReference type="SAM" id="MobiDB-lite"/>
    </source>
</evidence>
<dbReference type="Proteomes" id="UP001396334">
    <property type="component" value="Unassembled WGS sequence"/>
</dbReference>
<gene>
    <name evidence="2" type="ORF">V6N11_017041</name>
</gene>
<proteinExistence type="predicted"/>
<comment type="caution">
    <text evidence="2">The sequence shown here is derived from an EMBL/GenBank/DDBJ whole genome shotgun (WGS) entry which is preliminary data.</text>
</comment>
<name>A0ABR2TWU4_9ROSI</name>
<organism evidence="2 3">
    <name type="scientific">Hibiscus sabdariffa</name>
    <name type="common">roselle</name>
    <dbReference type="NCBI Taxonomy" id="183260"/>
    <lineage>
        <taxon>Eukaryota</taxon>
        <taxon>Viridiplantae</taxon>
        <taxon>Streptophyta</taxon>
        <taxon>Embryophyta</taxon>
        <taxon>Tracheophyta</taxon>
        <taxon>Spermatophyta</taxon>
        <taxon>Magnoliopsida</taxon>
        <taxon>eudicotyledons</taxon>
        <taxon>Gunneridae</taxon>
        <taxon>Pentapetalae</taxon>
        <taxon>rosids</taxon>
        <taxon>malvids</taxon>
        <taxon>Malvales</taxon>
        <taxon>Malvaceae</taxon>
        <taxon>Malvoideae</taxon>
        <taxon>Hibiscus</taxon>
    </lineage>
</organism>
<evidence type="ECO:0000313" key="2">
    <source>
        <dbReference type="EMBL" id="KAK9041955.1"/>
    </source>
</evidence>
<evidence type="ECO:0000313" key="3">
    <source>
        <dbReference type="Proteomes" id="UP001396334"/>
    </source>
</evidence>
<sequence length="772" mass="82461">MATTTREPAADFIINIPDDDNVAATPTHADEHPTIGIAANVPAIESVKNMATSTREPAADFINIPDDYVHATPTHADEHPTIGIAADVSPPQEQFPITATHQTNVPAVEPVKNMTTPTREPAADFINIPTTTIPPQEQFPITATHQTIVPAVESVENMATTTREPAADFIINIPDDDNVATTPTHADEHPKIGIAADVSPPQEQFPITAPHQTKVPAVESIENMATPTREPAADFINIPDDKNVPPTPTHADEHPTIGIIADVSPPQEQFPITAPYQTNVPAVESVENMATTTPPHQTNVPAVESVENMATPTREPAADFINIPDDDNVPATPTHDDEHPTIGIAADVSPPQEQFPIKAPHQTNVPTVESVGNIATTTCEPAADFIINIPDDDNVATTPTHTDEHPTIGIVADVSRPQEQFAITAPHQTNVPAVESIENMATPTRETAADFINIPDDDNIPATPTHNDEHPTIGIATDVSPPQEQFHITAPHQTNVPAVESVENMATTTRDPTADFIINIPDDDNVVATPTHADEHPTIGIAADVSPPQEQFPITAPHQTNVPAVDFVENMATPTREPAADFINIPNYDNVPATPTHADEHPQIGIAADVSPLQEQFPITAPHQTNVPTVKSVENMATPTRDPAADVINIPDDDNVPATPTYDDEHPTIGIAADVSPPQEQFPITALHQTNVPAVESVENMATTTREPAVDFIINIPDDDNLAATPTHVAEHPTIGIAADVSPPQEQFPITAPHQTNVPAVESVENLATPTR</sequence>
<accession>A0ABR2TWU4</accession>
<reference evidence="2 3" key="1">
    <citation type="journal article" date="2024" name="G3 (Bethesda)">
        <title>Genome assembly of Hibiscus sabdariffa L. provides insights into metabolisms of medicinal natural products.</title>
        <authorList>
            <person name="Kim T."/>
        </authorList>
    </citation>
    <scope>NUCLEOTIDE SEQUENCE [LARGE SCALE GENOMIC DNA]</scope>
    <source>
        <strain evidence="2">TK-2024</strain>
        <tissue evidence="2">Old leaves</tissue>
    </source>
</reference>
<keyword evidence="3" id="KW-1185">Reference proteome</keyword>
<dbReference type="EMBL" id="JBBPBN010000004">
    <property type="protein sequence ID" value="KAK9041955.1"/>
    <property type="molecule type" value="Genomic_DNA"/>
</dbReference>